<evidence type="ECO:0000313" key="3">
    <source>
        <dbReference type="EMBL" id="HFK96620.1"/>
    </source>
</evidence>
<comment type="caution">
    <text evidence="3">The sequence shown here is derived from an EMBL/GenBank/DDBJ whole genome shotgun (WGS) entry which is preliminary data.</text>
</comment>
<dbReference type="InterPro" id="IPR011990">
    <property type="entry name" value="TPR-like_helical_dom_sf"/>
</dbReference>
<feature type="repeat" description="TPR" evidence="1">
    <location>
        <begin position="108"/>
        <end position="141"/>
    </location>
</feature>
<accession>A0A832A5H2</accession>
<keyword evidence="2" id="KW-1133">Transmembrane helix</keyword>
<dbReference type="Gene3D" id="1.25.40.10">
    <property type="entry name" value="Tetratricopeptide repeat domain"/>
    <property type="match status" value="1"/>
</dbReference>
<dbReference type="Pfam" id="PF13428">
    <property type="entry name" value="TPR_14"/>
    <property type="match status" value="1"/>
</dbReference>
<dbReference type="PROSITE" id="PS50005">
    <property type="entry name" value="TPR"/>
    <property type="match status" value="1"/>
</dbReference>
<dbReference type="AlphaFoldDB" id="A0A832A5H2"/>
<dbReference type="InterPro" id="IPR019734">
    <property type="entry name" value="TPR_rpt"/>
</dbReference>
<reference evidence="3" key="1">
    <citation type="journal article" date="2020" name="mSystems">
        <title>Genome- and Community-Level Interaction Insights into Carbon Utilization and Element Cycling Functions of Hydrothermarchaeota in Hydrothermal Sediment.</title>
        <authorList>
            <person name="Zhou Z."/>
            <person name="Liu Y."/>
            <person name="Xu W."/>
            <person name="Pan J."/>
            <person name="Luo Z.H."/>
            <person name="Li M."/>
        </authorList>
    </citation>
    <scope>NUCLEOTIDE SEQUENCE [LARGE SCALE GENOMIC DNA]</scope>
    <source>
        <strain evidence="3">SpSt-456</strain>
    </source>
</reference>
<organism evidence="3">
    <name type="scientific">Desulfacinum infernum</name>
    <dbReference type="NCBI Taxonomy" id="35837"/>
    <lineage>
        <taxon>Bacteria</taxon>
        <taxon>Pseudomonadati</taxon>
        <taxon>Thermodesulfobacteriota</taxon>
        <taxon>Syntrophobacteria</taxon>
        <taxon>Syntrophobacterales</taxon>
        <taxon>Syntrophobacteraceae</taxon>
        <taxon>Desulfacinum</taxon>
    </lineage>
</organism>
<feature type="transmembrane region" description="Helical" evidence="2">
    <location>
        <begin position="34"/>
        <end position="57"/>
    </location>
</feature>
<protein>
    <submittedName>
        <fullName evidence="3">Tetratricopeptide repeat protein</fullName>
    </submittedName>
</protein>
<dbReference type="SUPFAM" id="SSF48452">
    <property type="entry name" value="TPR-like"/>
    <property type="match status" value="1"/>
</dbReference>
<evidence type="ECO:0000256" key="1">
    <source>
        <dbReference type="PROSITE-ProRule" id="PRU00339"/>
    </source>
</evidence>
<gene>
    <name evidence="3" type="ORF">ENS06_04760</name>
</gene>
<name>A0A832A5H2_9BACT</name>
<dbReference type="EMBL" id="DSTK01000013">
    <property type="protein sequence ID" value="HFK96620.1"/>
    <property type="molecule type" value="Genomic_DNA"/>
</dbReference>
<keyword evidence="1" id="KW-0802">TPR repeat</keyword>
<keyword evidence="2" id="KW-0472">Membrane</keyword>
<sequence length="228" mass="25178">MGAKKIKVRKKDTEKADEILSLTDRVLEWGRKHLTVLLGTVAGLLLVMVVSWAFGAYSDMKERKAQRELAVLWKQTEALDRKNAAALEEHLNRMKAVVEGHKGTAAAAGAAATMARLLFDAGRYEEALPWYDRALKDFPKNAAADVVLDYGRLMCLESLGRVDEALAGWAALAEKVDGALKRECLWHQARLASAKGDREKAVQLVDAALAVKGFYPEDGFLRAEKSRL</sequence>
<evidence type="ECO:0000256" key="2">
    <source>
        <dbReference type="SAM" id="Phobius"/>
    </source>
</evidence>
<keyword evidence="2" id="KW-0812">Transmembrane</keyword>
<proteinExistence type="predicted"/>